<proteinExistence type="predicted"/>
<organism evidence="1 2">
    <name type="scientific">Octopus vulgaris</name>
    <name type="common">Common octopus</name>
    <dbReference type="NCBI Taxonomy" id="6645"/>
    <lineage>
        <taxon>Eukaryota</taxon>
        <taxon>Metazoa</taxon>
        <taxon>Spiralia</taxon>
        <taxon>Lophotrochozoa</taxon>
        <taxon>Mollusca</taxon>
        <taxon>Cephalopoda</taxon>
        <taxon>Coleoidea</taxon>
        <taxon>Octopodiformes</taxon>
        <taxon>Octopoda</taxon>
        <taxon>Incirrata</taxon>
        <taxon>Octopodidae</taxon>
        <taxon>Octopus</taxon>
    </lineage>
</organism>
<dbReference type="AlphaFoldDB" id="A0AA36F7J8"/>
<dbReference type="EMBL" id="OX597821">
    <property type="protein sequence ID" value="CAI9727219.1"/>
    <property type="molecule type" value="Genomic_DNA"/>
</dbReference>
<name>A0AA36F7J8_OCTVU</name>
<sequence length="78" mass="9161">MDCLENALMAKIWNIILVRFNSPNKAFQGVKVDLIKAIDLTDSLESFLKSFRDRLTQITEVWIRRYKRIKPETVSCKT</sequence>
<evidence type="ECO:0000313" key="1">
    <source>
        <dbReference type="EMBL" id="CAI9727219.1"/>
    </source>
</evidence>
<gene>
    <name evidence="1" type="ORF">OCTVUL_1B010382</name>
</gene>
<reference evidence="1" key="1">
    <citation type="submission" date="2023-08" db="EMBL/GenBank/DDBJ databases">
        <authorList>
            <person name="Alioto T."/>
            <person name="Alioto T."/>
            <person name="Gomez Garrido J."/>
        </authorList>
    </citation>
    <scope>NUCLEOTIDE SEQUENCE</scope>
</reference>
<evidence type="ECO:0000313" key="2">
    <source>
        <dbReference type="Proteomes" id="UP001162480"/>
    </source>
</evidence>
<protein>
    <submittedName>
        <fullName evidence="1">Uncharacterized protein</fullName>
    </submittedName>
</protein>
<keyword evidence="2" id="KW-1185">Reference proteome</keyword>
<dbReference type="Proteomes" id="UP001162480">
    <property type="component" value="Chromosome 8"/>
</dbReference>
<accession>A0AA36F7J8</accession>